<proteinExistence type="predicted"/>
<dbReference type="EnsemblMetazoa" id="GAUT011566-RA">
    <property type="protein sequence ID" value="GAUT011566-PA"/>
    <property type="gene ID" value="GAUT011566"/>
</dbReference>
<evidence type="ECO:0000313" key="2">
    <source>
        <dbReference type="Proteomes" id="UP000078200"/>
    </source>
</evidence>
<name>A0A1A9UPV4_GLOAU</name>
<organism evidence="1 2">
    <name type="scientific">Glossina austeni</name>
    <name type="common">Savannah tsetse fly</name>
    <dbReference type="NCBI Taxonomy" id="7395"/>
    <lineage>
        <taxon>Eukaryota</taxon>
        <taxon>Metazoa</taxon>
        <taxon>Ecdysozoa</taxon>
        <taxon>Arthropoda</taxon>
        <taxon>Hexapoda</taxon>
        <taxon>Insecta</taxon>
        <taxon>Pterygota</taxon>
        <taxon>Neoptera</taxon>
        <taxon>Endopterygota</taxon>
        <taxon>Diptera</taxon>
        <taxon>Brachycera</taxon>
        <taxon>Muscomorpha</taxon>
        <taxon>Hippoboscoidea</taxon>
        <taxon>Glossinidae</taxon>
        <taxon>Glossina</taxon>
    </lineage>
</organism>
<evidence type="ECO:0000313" key="1">
    <source>
        <dbReference type="EnsemblMetazoa" id="GAUT011566-PA"/>
    </source>
</evidence>
<sequence length="137" mass="15624">MVNVLQINAIMSVCYRSRKGGGVTSVLKTLLRALTITTSHAYHQLVVQADLHTNTKNVFEAHCLTFLGPDPLRRRFQKVNFYIANNPNNRHCPDHGPKYLQPLISISLEGIVAAVFQRNKQIDCRFQISRSKEKNDY</sequence>
<accession>A0A1A9UPV4</accession>
<reference evidence="1" key="1">
    <citation type="submission" date="2020-05" db="UniProtKB">
        <authorList>
            <consortium name="EnsemblMetazoa"/>
        </authorList>
    </citation>
    <scope>IDENTIFICATION</scope>
    <source>
        <strain evidence="1">TTRI</strain>
    </source>
</reference>
<dbReference type="AlphaFoldDB" id="A0A1A9UPV4"/>
<keyword evidence="2" id="KW-1185">Reference proteome</keyword>
<dbReference type="Proteomes" id="UP000078200">
    <property type="component" value="Unassembled WGS sequence"/>
</dbReference>
<protein>
    <submittedName>
        <fullName evidence="1">Uncharacterized protein</fullName>
    </submittedName>
</protein>
<dbReference type="VEuPathDB" id="VectorBase:GAUT011566"/>